<sequence>MNNQTIKPRPHIKTILKNIALNIWESITQKWDDLSLLGKCLFIMFIAMPATFITLAIIFDEITNPVIEFIHIGSAISTFLFIIATFFWIAYMFETPQRRRKFYLILMAGLWLAFGYSHFFGEDPDIQYRFMIMAVVGSVWLIVPLFLSMFRPVVYYRDDD</sequence>
<keyword evidence="1" id="KW-1133">Transmembrane helix</keyword>
<protein>
    <submittedName>
        <fullName evidence="2">Uncharacterized protein</fullName>
    </submittedName>
</protein>
<dbReference type="HOGENOM" id="CLU_1650988_0_0_4"/>
<feature type="transmembrane region" description="Helical" evidence="1">
    <location>
        <begin position="70"/>
        <end position="90"/>
    </location>
</feature>
<reference evidence="2 3" key="2">
    <citation type="submission" date="2011-10" db="EMBL/GenBank/DDBJ databases">
        <title>The Genome Sequence of Simonsiella muelleri ATCC 29453.</title>
        <authorList>
            <consortium name="The Broad Institute Genome Sequencing Platform"/>
            <consortium name="The Broad Institute Genome Sequencing Center for Infectious Disease"/>
            <person name="Earl A."/>
            <person name="Ward D."/>
            <person name="Feldgarden M."/>
            <person name="Gevers D."/>
            <person name="Izard J."/>
            <person name="Baranova O.V."/>
            <person name="Blanton J.M."/>
            <person name="Tanner A.C."/>
            <person name="Dewhirst F."/>
            <person name="Young S.K."/>
            <person name="Zeng Q."/>
            <person name="Gargeya S."/>
            <person name="Fitzgerald M."/>
            <person name="Haas B."/>
            <person name="Abouelleil A."/>
            <person name="Alvarado L."/>
            <person name="Arachchi H.M."/>
            <person name="Berlin A."/>
            <person name="Brown A."/>
            <person name="Chapman S.B."/>
            <person name="Chen Z."/>
            <person name="Dunbar C."/>
            <person name="Freedman E."/>
            <person name="Gearin G."/>
            <person name="Goldberg J."/>
            <person name="Griggs A."/>
            <person name="Gujja S."/>
            <person name="Heiman D."/>
            <person name="Howarth C."/>
            <person name="Larson L."/>
            <person name="Lui A."/>
            <person name="MacDonald P.J.P."/>
            <person name="Montmayeur A."/>
            <person name="Murphy C."/>
            <person name="Neiman D."/>
            <person name="Pearson M."/>
            <person name="Priest M."/>
            <person name="Roberts A."/>
            <person name="Saif S."/>
            <person name="Shea T."/>
            <person name="Shenoy N."/>
            <person name="Sisk P."/>
            <person name="Stolte C."/>
            <person name="Sykes S."/>
            <person name="Wortman J."/>
            <person name="Nusbaum C."/>
            <person name="Birren B."/>
        </authorList>
    </citation>
    <scope>NUCLEOTIDE SEQUENCE [LARGE SCALE GENOMIC DNA]</scope>
    <source>
        <strain evidence="2 3">ATCC 29453</strain>
    </source>
</reference>
<comment type="caution">
    <text evidence="2">The sequence shown here is derived from an EMBL/GenBank/DDBJ whole genome shotgun (WGS) entry which is preliminary data.</text>
</comment>
<dbReference type="AlphaFoldDB" id="V9HJP8"/>
<keyword evidence="1" id="KW-0812">Transmembrane</keyword>
<evidence type="ECO:0000313" key="2">
    <source>
        <dbReference type="EMBL" id="EFG29768.1"/>
    </source>
</evidence>
<evidence type="ECO:0000313" key="3">
    <source>
        <dbReference type="Proteomes" id="UP000017813"/>
    </source>
</evidence>
<reference evidence="2 3" key="1">
    <citation type="submission" date="2010-03" db="EMBL/GenBank/DDBJ databases">
        <authorList>
            <consortium name="The Broad Institute Genome Sequencing Platform"/>
            <person name="Ward D."/>
            <person name="Earl A."/>
            <person name="Feldgarden M."/>
            <person name="Gevers D."/>
            <person name="Young S."/>
            <person name="Zeng Q."/>
            <person name="Koehrsen M."/>
            <person name="Alvarado L."/>
            <person name="Berlin A.M."/>
            <person name="Borenstein D."/>
            <person name="Chapman S.B."/>
            <person name="Chen Z."/>
            <person name="Engels R."/>
            <person name="Freedman E."/>
            <person name="Gellesch M."/>
            <person name="Goldberg J."/>
            <person name="Griggs A."/>
            <person name="Gujja S."/>
            <person name="Heilman E.R."/>
            <person name="Heiman D.I."/>
            <person name="Hepburn T.A."/>
            <person name="Howarth C."/>
            <person name="Jen D."/>
            <person name="Larson L."/>
            <person name="Mehta T."/>
            <person name="Park D."/>
            <person name="Pearson M."/>
            <person name="Richards J."/>
            <person name="Roberts A."/>
            <person name="Saif S."/>
            <person name="Shea T.D."/>
            <person name="Shenoy N."/>
            <person name="Sisk P."/>
            <person name="Stolte C."/>
            <person name="Sykes S.N."/>
            <person name="Walk T."/>
            <person name="White J."/>
            <person name="Yandava C."/>
            <person name="Izard J."/>
            <person name="Baranova O.V."/>
            <person name="Blanton J.M."/>
            <person name="Tanner A.C."/>
            <person name="Dewhirst F."/>
            <person name="Haas B."/>
            <person name="Nusbaum C."/>
            <person name="Birren B."/>
        </authorList>
    </citation>
    <scope>NUCLEOTIDE SEQUENCE [LARGE SCALE GENOMIC DNA]</scope>
    <source>
        <strain evidence="2 3">ATCC 29453</strain>
    </source>
</reference>
<accession>V9HJP8</accession>
<organism evidence="2 3">
    <name type="scientific">Simonsiella muelleri ATCC 29453</name>
    <dbReference type="NCBI Taxonomy" id="641147"/>
    <lineage>
        <taxon>Bacteria</taxon>
        <taxon>Pseudomonadati</taxon>
        <taxon>Pseudomonadota</taxon>
        <taxon>Betaproteobacteria</taxon>
        <taxon>Neisseriales</taxon>
        <taxon>Neisseriaceae</taxon>
        <taxon>Simonsiella</taxon>
    </lineage>
</organism>
<feature type="transmembrane region" description="Helical" evidence="1">
    <location>
        <begin position="102"/>
        <end position="120"/>
    </location>
</feature>
<proteinExistence type="predicted"/>
<dbReference type="EMBL" id="ADCY02000069">
    <property type="protein sequence ID" value="EFG29768.1"/>
    <property type="molecule type" value="Genomic_DNA"/>
</dbReference>
<evidence type="ECO:0000256" key="1">
    <source>
        <dbReference type="SAM" id="Phobius"/>
    </source>
</evidence>
<gene>
    <name evidence="2" type="ORF">HMPREF9021_02403</name>
</gene>
<dbReference type="STRING" id="641147.HMPREF9021_02403"/>
<dbReference type="KEGG" id="smur:BWP33_03840"/>
<name>V9HJP8_9NEIS</name>
<dbReference type="Proteomes" id="UP000017813">
    <property type="component" value="Unassembled WGS sequence"/>
</dbReference>
<keyword evidence="1" id="KW-0472">Membrane</keyword>
<feature type="transmembrane region" description="Helical" evidence="1">
    <location>
        <begin position="36"/>
        <end position="58"/>
    </location>
</feature>
<keyword evidence="3" id="KW-1185">Reference proteome</keyword>
<dbReference type="RefSeq" id="WP_002643080.1">
    <property type="nucleotide sequence ID" value="NZ_CP019448.1"/>
</dbReference>
<feature type="transmembrane region" description="Helical" evidence="1">
    <location>
        <begin position="126"/>
        <end position="147"/>
    </location>
</feature>